<dbReference type="AlphaFoldDB" id="A0A9W4GQD4"/>
<evidence type="ECO:0000313" key="1">
    <source>
        <dbReference type="EMBL" id="CAG6393147.1"/>
    </source>
</evidence>
<organism evidence="1 2">
    <name type="scientific">Actinacidiphila cocklensis</name>
    <dbReference type="NCBI Taxonomy" id="887465"/>
    <lineage>
        <taxon>Bacteria</taxon>
        <taxon>Bacillati</taxon>
        <taxon>Actinomycetota</taxon>
        <taxon>Actinomycetes</taxon>
        <taxon>Kitasatosporales</taxon>
        <taxon>Streptomycetaceae</taxon>
        <taxon>Actinacidiphila</taxon>
    </lineage>
</organism>
<reference evidence="1" key="1">
    <citation type="submission" date="2021-05" db="EMBL/GenBank/DDBJ databases">
        <authorList>
            <person name="Arsene-Ploetze F."/>
        </authorList>
    </citation>
    <scope>NUCLEOTIDE SEQUENCE</scope>
    <source>
        <strain evidence="1">DSM 42138</strain>
    </source>
</reference>
<keyword evidence="2" id="KW-1185">Reference proteome</keyword>
<gene>
    <name evidence="1" type="ORF">SCOCK_20178</name>
</gene>
<protein>
    <submittedName>
        <fullName evidence="1">Uncharacterized protein</fullName>
    </submittedName>
</protein>
<evidence type="ECO:0000313" key="2">
    <source>
        <dbReference type="Proteomes" id="UP001152519"/>
    </source>
</evidence>
<proteinExistence type="predicted"/>
<sequence>MEEVRVRPRLWSYGELNPGPLACHASALPTELQPRCGPGMPGDLGLLYTLHGQGLQIHCGRRRGGRGEVHEVSTIGGALPGYGGSG</sequence>
<comment type="caution">
    <text evidence="1">The sequence shown here is derived from an EMBL/GenBank/DDBJ whole genome shotgun (WGS) entry which is preliminary data.</text>
</comment>
<dbReference type="Proteomes" id="UP001152519">
    <property type="component" value="Unassembled WGS sequence"/>
</dbReference>
<name>A0A9W4GQD4_9ACTN</name>
<accession>A0A9W4GQD4</accession>
<dbReference type="AntiFam" id="ANF00011">
    <property type="entry name" value="tRNA translation"/>
</dbReference>
<dbReference type="EMBL" id="CAJSLV010000048">
    <property type="protein sequence ID" value="CAG6393147.1"/>
    <property type="molecule type" value="Genomic_DNA"/>
</dbReference>